<sequence length="145" mass="16221">MLKIIKFIISLFSKAGKVLSYVDEAITIVQTIKIAFSSDLAIELTKIIPGDWDDLVRMKVVYALNKASILLWKVEECEGATTGEAKVACYLKWLKIQTDDVKAVNYARIALLIAKELASSLKLTEAELNALIQTRYVQLKKDNSL</sequence>
<proteinExistence type="predicted"/>
<organism evidence="1 2">
    <name type="scientific">Xanthocytophaga flava</name>
    <dbReference type="NCBI Taxonomy" id="3048013"/>
    <lineage>
        <taxon>Bacteria</taxon>
        <taxon>Pseudomonadati</taxon>
        <taxon>Bacteroidota</taxon>
        <taxon>Cytophagia</taxon>
        <taxon>Cytophagales</taxon>
        <taxon>Rhodocytophagaceae</taxon>
        <taxon>Xanthocytophaga</taxon>
    </lineage>
</organism>
<evidence type="ECO:0000313" key="1">
    <source>
        <dbReference type="EMBL" id="MDJ1494160.1"/>
    </source>
</evidence>
<evidence type="ECO:0000313" key="2">
    <source>
        <dbReference type="Proteomes" id="UP001228581"/>
    </source>
</evidence>
<gene>
    <name evidence="1" type="ORF">QNI19_14550</name>
</gene>
<dbReference type="Proteomes" id="UP001228581">
    <property type="component" value="Unassembled WGS sequence"/>
</dbReference>
<dbReference type="RefSeq" id="WP_313997078.1">
    <property type="nucleotide sequence ID" value="NZ_JASJOT010000008.1"/>
</dbReference>
<name>A0ABT7CK89_9BACT</name>
<comment type="caution">
    <text evidence="1">The sequence shown here is derived from an EMBL/GenBank/DDBJ whole genome shotgun (WGS) entry which is preliminary data.</text>
</comment>
<protein>
    <submittedName>
        <fullName evidence="1">Uncharacterized protein</fullName>
    </submittedName>
</protein>
<reference evidence="1 2" key="1">
    <citation type="submission" date="2023-05" db="EMBL/GenBank/DDBJ databases">
        <authorList>
            <person name="Zhang X."/>
        </authorList>
    </citation>
    <scope>NUCLEOTIDE SEQUENCE [LARGE SCALE GENOMIC DNA]</scope>
    <source>
        <strain evidence="1 2">DM2B3-1</strain>
    </source>
</reference>
<keyword evidence="2" id="KW-1185">Reference proteome</keyword>
<accession>A0ABT7CK89</accession>
<dbReference type="EMBL" id="JASJOT010000008">
    <property type="protein sequence ID" value="MDJ1494160.1"/>
    <property type="molecule type" value="Genomic_DNA"/>
</dbReference>